<comment type="subcellular location">
    <subcellularLocation>
        <location evidence="1 10">Golgi apparatus membrane</location>
        <topology evidence="1 10">Single-pass type II membrane protein</topology>
    </subcellularLocation>
</comment>
<evidence type="ECO:0000256" key="7">
    <source>
        <dbReference type="ARBA" id="ARBA00022989"/>
    </source>
</evidence>
<dbReference type="EC" id="2.4.1.-" evidence="10"/>
<dbReference type="GO" id="GO:0016758">
    <property type="term" value="F:hexosyltransferase activity"/>
    <property type="evidence" value="ECO:0007669"/>
    <property type="project" value="InterPro"/>
</dbReference>
<protein>
    <recommendedName>
        <fullName evidence="10">Hexosyltransferase</fullName>
        <ecNumber evidence="10">2.4.1.-</ecNumber>
    </recommendedName>
</protein>
<evidence type="ECO:0000256" key="9">
    <source>
        <dbReference type="ARBA" id="ARBA00023136"/>
    </source>
</evidence>
<keyword evidence="5 10" id="KW-0812">Transmembrane</keyword>
<dbReference type="GO" id="GO:0008194">
    <property type="term" value="F:UDP-glycosyltransferase activity"/>
    <property type="evidence" value="ECO:0007669"/>
    <property type="project" value="TreeGrafter"/>
</dbReference>
<keyword evidence="6 10" id="KW-0735">Signal-anchor</keyword>
<evidence type="ECO:0000256" key="6">
    <source>
        <dbReference type="ARBA" id="ARBA00022968"/>
    </source>
</evidence>
<keyword evidence="9 10" id="KW-0472">Membrane</keyword>
<evidence type="ECO:0000256" key="5">
    <source>
        <dbReference type="ARBA" id="ARBA00022692"/>
    </source>
</evidence>
<dbReference type="OrthoDB" id="2139606at2759"/>
<evidence type="ECO:0000256" key="8">
    <source>
        <dbReference type="ARBA" id="ARBA00023034"/>
    </source>
</evidence>
<evidence type="ECO:0000256" key="10">
    <source>
        <dbReference type="RuleBase" id="RU363063"/>
    </source>
</evidence>
<keyword evidence="3 10" id="KW-0328">Glycosyltransferase</keyword>
<dbReference type="GO" id="GO:0006493">
    <property type="term" value="P:protein O-linked glycosylation"/>
    <property type="evidence" value="ECO:0007669"/>
    <property type="project" value="TreeGrafter"/>
</dbReference>
<dbReference type="EMBL" id="UXSR01000371">
    <property type="protein sequence ID" value="VDD76332.1"/>
    <property type="molecule type" value="Genomic_DNA"/>
</dbReference>
<proteinExistence type="inferred from homology"/>
<feature type="transmembrane region" description="Helical" evidence="10">
    <location>
        <begin position="18"/>
        <end position="35"/>
    </location>
</feature>
<reference evidence="11 12" key="1">
    <citation type="submission" date="2018-10" db="EMBL/GenBank/DDBJ databases">
        <authorList>
            <consortium name="Pathogen Informatics"/>
        </authorList>
    </citation>
    <scope>NUCLEOTIDE SEQUENCE [LARGE SCALE GENOMIC DNA]</scope>
</reference>
<name>A0A0R3U6E0_MESCO</name>
<dbReference type="PANTHER" id="PTHR11214:SF349">
    <property type="entry name" value="BETA-1,3-GALACTOSYLTRANSFERASE BRN"/>
    <property type="match status" value="1"/>
</dbReference>
<evidence type="ECO:0000313" key="11">
    <source>
        <dbReference type="EMBL" id="VDD76332.1"/>
    </source>
</evidence>
<evidence type="ECO:0000313" key="13">
    <source>
        <dbReference type="WBParaSite" id="MCU_008384-RA"/>
    </source>
</evidence>
<evidence type="ECO:0000256" key="2">
    <source>
        <dbReference type="ARBA" id="ARBA00008661"/>
    </source>
</evidence>
<dbReference type="Pfam" id="PF01762">
    <property type="entry name" value="Galactosyl_T"/>
    <property type="match status" value="1"/>
</dbReference>
<evidence type="ECO:0000313" key="12">
    <source>
        <dbReference type="Proteomes" id="UP000267029"/>
    </source>
</evidence>
<organism evidence="13">
    <name type="scientific">Mesocestoides corti</name>
    <name type="common">Flatworm</name>
    <dbReference type="NCBI Taxonomy" id="53468"/>
    <lineage>
        <taxon>Eukaryota</taxon>
        <taxon>Metazoa</taxon>
        <taxon>Spiralia</taxon>
        <taxon>Lophotrochozoa</taxon>
        <taxon>Platyhelminthes</taxon>
        <taxon>Cestoda</taxon>
        <taxon>Eucestoda</taxon>
        <taxon>Cyclophyllidea</taxon>
        <taxon>Mesocestoididae</taxon>
        <taxon>Mesocestoides</taxon>
    </lineage>
</organism>
<keyword evidence="12" id="KW-1185">Reference proteome</keyword>
<accession>A0A0R3U6E0</accession>
<comment type="similarity">
    <text evidence="2 10">Belongs to the glycosyltransferase 31 family.</text>
</comment>
<dbReference type="STRING" id="53468.A0A0R3U6E0"/>
<evidence type="ECO:0000256" key="4">
    <source>
        <dbReference type="ARBA" id="ARBA00022679"/>
    </source>
</evidence>
<keyword evidence="8 10" id="KW-0333">Golgi apparatus</keyword>
<sequence length="455" mass="52741">MTLLKTSTNGDRVQSRNIYMACVLVCMIYLIYTFLKSHYYVNEQVNWKPGVANICKWNDSVNNTNHSQYIIHLCYNGVLPHDPQTKPPTINEMRIRSNGSNISLTFEELAGIPDAEWLRPFDVSVYDLYPQAIPARDSIRRILLRLPLLEHPIYNPTLHYLQVPSKTCPPHSLQQPPGNLANNASHDVVIIYKSAVYNFQARQQLRQLFNFSGSGLDVHVVFSVGLPKSSGGNVFQRDGFNVTLGGRSGQLYIDDQVYRNKMKRALDNEMRRYGDLIVGNYEDTYFNLTLKMFYTFQWAARFCRPYHPTFVFIDDDYAFNTRKLMEFIRSKSPQQRETLNHGIAGVSNAVIRQDSPYLQWAFSKREIPWPNHVRDHLGIYSIWGFRHVHDMALTMHFTKPLVVDDIWLAMVQRKLNLTFTQLDGMFIFKVPFVSASCDYVLFAPVQEFLSRHCTL</sequence>
<dbReference type="Proteomes" id="UP000267029">
    <property type="component" value="Unassembled WGS sequence"/>
</dbReference>
<keyword evidence="4" id="KW-0808">Transferase</keyword>
<dbReference type="WBParaSite" id="MCU_008384-RA">
    <property type="protein sequence ID" value="MCU_008384-RA"/>
    <property type="gene ID" value="MCU_008384"/>
</dbReference>
<evidence type="ECO:0000256" key="1">
    <source>
        <dbReference type="ARBA" id="ARBA00004323"/>
    </source>
</evidence>
<dbReference type="GO" id="GO:0000139">
    <property type="term" value="C:Golgi membrane"/>
    <property type="evidence" value="ECO:0007669"/>
    <property type="project" value="UniProtKB-SubCell"/>
</dbReference>
<keyword evidence="7 10" id="KW-1133">Transmembrane helix</keyword>
<dbReference type="InterPro" id="IPR002659">
    <property type="entry name" value="Glyco_trans_31"/>
</dbReference>
<evidence type="ECO:0000256" key="3">
    <source>
        <dbReference type="ARBA" id="ARBA00022676"/>
    </source>
</evidence>
<dbReference type="AlphaFoldDB" id="A0A0R3U6E0"/>
<reference evidence="13" key="2">
    <citation type="submission" date="2019-11" db="UniProtKB">
        <authorList>
            <consortium name="WormBaseParasite"/>
        </authorList>
    </citation>
    <scope>IDENTIFICATION</scope>
</reference>
<dbReference type="PANTHER" id="PTHR11214">
    <property type="entry name" value="BETA-1,3-N-ACETYLGLUCOSAMINYLTRANSFERASE"/>
    <property type="match status" value="1"/>
</dbReference>
<gene>
    <name evidence="11" type="ORF">MCOS_LOCUS2335</name>
</gene>